<evidence type="ECO:0000259" key="6">
    <source>
        <dbReference type="Pfam" id="PF03717"/>
    </source>
</evidence>
<keyword evidence="2" id="KW-0378">Hydrolase</keyword>
<evidence type="ECO:0000256" key="1">
    <source>
        <dbReference type="ARBA" id="ARBA00004370"/>
    </source>
</evidence>
<dbReference type="GO" id="GO:0071555">
    <property type="term" value="P:cell wall organization"/>
    <property type="evidence" value="ECO:0007669"/>
    <property type="project" value="TreeGrafter"/>
</dbReference>
<dbReference type="Pfam" id="PF03717">
    <property type="entry name" value="PBP_dimer"/>
    <property type="match status" value="1"/>
</dbReference>
<evidence type="ECO:0000256" key="4">
    <source>
        <dbReference type="SAM" id="Phobius"/>
    </source>
</evidence>
<gene>
    <name evidence="7" type="ORF">OMM_02290</name>
</gene>
<dbReference type="PANTHER" id="PTHR30627:SF1">
    <property type="entry name" value="PEPTIDOGLYCAN D,D-TRANSPEPTIDASE FTSI"/>
    <property type="match status" value="1"/>
</dbReference>
<keyword evidence="4" id="KW-1133">Transmembrane helix</keyword>
<keyword evidence="4" id="KW-0812">Transmembrane</keyword>
<keyword evidence="2" id="KW-0645">Protease</keyword>
<dbReference type="SUPFAM" id="SSF56601">
    <property type="entry name" value="beta-lactamase/transpeptidase-like"/>
    <property type="match status" value="1"/>
</dbReference>
<dbReference type="GO" id="GO:0005886">
    <property type="term" value="C:plasma membrane"/>
    <property type="evidence" value="ECO:0007669"/>
    <property type="project" value="TreeGrafter"/>
</dbReference>
<keyword evidence="7" id="KW-0132">Cell division</keyword>
<feature type="transmembrane region" description="Helical" evidence="4">
    <location>
        <begin position="28"/>
        <end position="46"/>
    </location>
</feature>
<dbReference type="Gene3D" id="1.10.150.770">
    <property type="match status" value="1"/>
</dbReference>
<comment type="subcellular location">
    <subcellularLocation>
        <location evidence="1">Membrane</location>
    </subcellularLocation>
</comment>
<keyword evidence="3 4" id="KW-0472">Membrane</keyword>
<sequence length="575" mass="64742">MFDHANQYSANFTGSHIHYRQMKRRMRWIALVFAGCFLIIFFRAFYIQIYKKDWLSQEASKQYIKYHRSPAKRGIIYDRHLHEMAVTIDSHSVFVHPTQIRNKKETAKKMASILKISKEKLFRKFSKDRQFVWIKRLIAPFQATAIKHLNISGIHVVPEPGRAYPNKTLASQVIGFTGIDGNGLEGLEYFYNSTLAGKQFVTETKRDAFGRSFMSIDGLENQNIGSHIVLTIDQKIQYFCETILKKTVVEYDAKAAYAIVMNPKTGEVLSMAHYPTFNPNVFNTYKPSRWRNKAVTDTFEPGSTMKVFIAAAALESGLCEPNSIFYCENGAYNIGRNTIHDSHPHDWLSLQQIIKHSSNIGIVKIGEKLGPKYLYKMLTLFGFGSKTDIDCPAEATGSLMKYPMWTPLDQGAICFGHGISVSGIQLLTAVSVIANGGILVKPFLVKQVLSADGNLIHTQEPQKIRRVISEETAWQTREIMTTVVEQKGTGYKASLDHYQVCGKTGTSRKLKSDGTYARNLYIASFLGFVPARQPKIAILVVVDEPAKGYYGGQVAAPAFKNIAYKTLQYLSIGND</sequence>
<comment type="caution">
    <text evidence="7">The sequence shown here is derived from an EMBL/GenBank/DDBJ whole genome shotgun (WGS) entry which is preliminary data.</text>
</comment>
<dbReference type="InterPro" id="IPR005311">
    <property type="entry name" value="PBP_dimer"/>
</dbReference>
<dbReference type="Pfam" id="PF00905">
    <property type="entry name" value="Transpeptidase"/>
    <property type="match status" value="1"/>
</dbReference>
<dbReference type="Gene3D" id="3.40.710.10">
    <property type="entry name" value="DD-peptidase/beta-lactamase superfamily"/>
    <property type="match status" value="1"/>
</dbReference>
<dbReference type="InterPro" id="IPR050515">
    <property type="entry name" value="Beta-lactam/transpept"/>
</dbReference>
<dbReference type="GO" id="GO:0008658">
    <property type="term" value="F:penicillin binding"/>
    <property type="evidence" value="ECO:0007669"/>
    <property type="project" value="InterPro"/>
</dbReference>
<dbReference type="InterPro" id="IPR012338">
    <property type="entry name" value="Beta-lactam/transpept-like"/>
</dbReference>
<evidence type="ECO:0000256" key="2">
    <source>
        <dbReference type="ARBA" id="ARBA00022645"/>
    </source>
</evidence>
<proteinExistence type="predicted"/>
<feature type="domain" description="Penicillin-binding protein dimerisation" evidence="6">
    <location>
        <begin position="69"/>
        <end position="211"/>
    </location>
</feature>
<dbReference type="EMBL" id="ATBP01000233">
    <property type="protein sequence ID" value="ETR71708.1"/>
    <property type="molecule type" value="Genomic_DNA"/>
</dbReference>
<keyword evidence="7" id="KW-0131">Cell cycle</keyword>
<dbReference type="GO" id="GO:0051301">
    <property type="term" value="P:cell division"/>
    <property type="evidence" value="ECO:0007669"/>
    <property type="project" value="UniProtKB-KW"/>
</dbReference>
<protein>
    <submittedName>
        <fullName evidence="7">Cell division protein FtsI (Penicillin-binding protein 3)</fullName>
    </submittedName>
</protein>
<name>A0A1V1PA94_9BACT</name>
<dbReference type="GO" id="GO:0004180">
    <property type="term" value="F:carboxypeptidase activity"/>
    <property type="evidence" value="ECO:0007669"/>
    <property type="project" value="UniProtKB-KW"/>
</dbReference>
<evidence type="ECO:0000256" key="3">
    <source>
        <dbReference type="ARBA" id="ARBA00023136"/>
    </source>
</evidence>
<reference evidence="8" key="1">
    <citation type="submission" date="2012-11" db="EMBL/GenBank/DDBJ databases">
        <authorList>
            <person name="Lucero-Rivera Y.E."/>
            <person name="Tovar-Ramirez D."/>
        </authorList>
    </citation>
    <scope>NUCLEOTIDE SEQUENCE [LARGE SCALE GENOMIC DNA]</scope>
    <source>
        <strain evidence="8">Araruama</strain>
    </source>
</reference>
<dbReference type="Gene3D" id="3.30.450.330">
    <property type="match status" value="1"/>
</dbReference>
<dbReference type="AlphaFoldDB" id="A0A1V1PA94"/>
<dbReference type="PANTHER" id="PTHR30627">
    <property type="entry name" value="PEPTIDOGLYCAN D,D-TRANSPEPTIDASE"/>
    <property type="match status" value="1"/>
</dbReference>
<evidence type="ECO:0000313" key="8">
    <source>
        <dbReference type="Proteomes" id="UP000189670"/>
    </source>
</evidence>
<dbReference type="SUPFAM" id="SSF56519">
    <property type="entry name" value="Penicillin binding protein dimerisation domain"/>
    <property type="match status" value="1"/>
</dbReference>
<evidence type="ECO:0000313" key="7">
    <source>
        <dbReference type="EMBL" id="ETR71708.1"/>
    </source>
</evidence>
<feature type="domain" description="Penicillin-binding protein transpeptidase" evidence="5">
    <location>
        <begin position="257"/>
        <end position="562"/>
    </location>
</feature>
<accession>A0A1V1PA94</accession>
<dbReference type="InterPro" id="IPR036138">
    <property type="entry name" value="PBP_dimer_sf"/>
</dbReference>
<keyword evidence="2" id="KW-0121">Carboxypeptidase</keyword>
<dbReference type="InterPro" id="IPR001460">
    <property type="entry name" value="PCN-bd_Tpept"/>
</dbReference>
<dbReference type="Proteomes" id="UP000189670">
    <property type="component" value="Unassembled WGS sequence"/>
</dbReference>
<evidence type="ECO:0000259" key="5">
    <source>
        <dbReference type="Pfam" id="PF00905"/>
    </source>
</evidence>
<dbReference type="Gene3D" id="3.90.1310.10">
    <property type="entry name" value="Penicillin-binding protein 2a (Domain 2)"/>
    <property type="match status" value="1"/>
</dbReference>
<organism evidence="7 8">
    <name type="scientific">Candidatus Magnetoglobus multicellularis str. Araruama</name>
    <dbReference type="NCBI Taxonomy" id="890399"/>
    <lineage>
        <taxon>Bacteria</taxon>
        <taxon>Pseudomonadati</taxon>
        <taxon>Thermodesulfobacteriota</taxon>
        <taxon>Desulfobacteria</taxon>
        <taxon>Desulfobacterales</taxon>
        <taxon>Desulfobacteraceae</taxon>
        <taxon>Candidatus Magnetoglobus</taxon>
    </lineage>
</organism>